<organism evidence="6 7">
    <name type="scientific">Roseiterribacter gracilis</name>
    <dbReference type="NCBI Taxonomy" id="2812848"/>
    <lineage>
        <taxon>Bacteria</taxon>
        <taxon>Pseudomonadati</taxon>
        <taxon>Pseudomonadota</taxon>
        <taxon>Alphaproteobacteria</taxon>
        <taxon>Rhodospirillales</taxon>
        <taxon>Roseiterribacteraceae</taxon>
        <taxon>Roseiterribacter</taxon>
    </lineage>
</organism>
<gene>
    <name evidence="6" type="primary">lrp_2</name>
    <name evidence="6" type="ORF">TMPK1_16790</name>
</gene>
<dbReference type="GO" id="GO:0005829">
    <property type="term" value="C:cytosol"/>
    <property type="evidence" value="ECO:0007669"/>
    <property type="project" value="TreeGrafter"/>
</dbReference>
<accession>A0A8S8XBL4</accession>
<dbReference type="InterPro" id="IPR011991">
    <property type="entry name" value="ArsR-like_HTH"/>
</dbReference>
<dbReference type="PANTHER" id="PTHR30154">
    <property type="entry name" value="LEUCINE-RESPONSIVE REGULATORY PROTEIN"/>
    <property type="match status" value="1"/>
</dbReference>
<dbReference type="CDD" id="cd00090">
    <property type="entry name" value="HTH_ARSR"/>
    <property type="match status" value="1"/>
</dbReference>
<evidence type="ECO:0000313" key="6">
    <source>
        <dbReference type="EMBL" id="GIL39442.1"/>
    </source>
</evidence>
<reference evidence="6" key="1">
    <citation type="submission" date="2021-02" db="EMBL/GenBank/DDBJ databases">
        <title>Genome sequence of Rhodospirillales sp. strain TMPK1 isolated from soil.</title>
        <authorList>
            <person name="Nakai R."/>
            <person name="Kusada H."/>
            <person name="Tamaki H."/>
        </authorList>
    </citation>
    <scope>NUCLEOTIDE SEQUENCE</scope>
    <source>
        <strain evidence="6">TMPK1</strain>
    </source>
</reference>
<dbReference type="InterPro" id="IPR019888">
    <property type="entry name" value="Tscrpt_reg_AsnC-like"/>
</dbReference>
<evidence type="ECO:0000313" key="7">
    <source>
        <dbReference type="Proteomes" id="UP000681075"/>
    </source>
</evidence>
<dbReference type="RefSeq" id="WP_420242546.1">
    <property type="nucleotide sequence ID" value="NZ_BOPV01000001.1"/>
</dbReference>
<dbReference type="SUPFAM" id="SSF46785">
    <property type="entry name" value="Winged helix' DNA-binding domain"/>
    <property type="match status" value="1"/>
</dbReference>
<dbReference type="SMART" id="SM00344">
    <property type="entry name" value="HTH_ASNC"/>
    <property type="match status" value="1"/>
</dbReference>
<keyword evidence="4" id="KW-0804">Transcription</keyword>
<protein>
    <submittedName>
        <fullName evidence="6">AsnC family transcriptional regulator</fullName>
    </submittedName>
</protein>
<dbReference type="GO" id="GO:0043200">
    <property type="term" value="P:response to amino acid"/>
    <property type="evidence" value="ECO:0007669"/>
    <property type="project" value="TreeGrafter"/>
</dbReference>
<sequence>MRTKRTLKDLDAIDRRILQVLQKDGRISNVDLAEKIHLSPTPCLERVRRLERDGFIDGYVAVLNPDRLEAGLLAFVQISLDRTTPDVFERFAKAANGEPAIVECHMVAGGFDYLLKVRVADMDAYRRFLGAGLSTLPGVRETHTYMVMEQVKRSTEVALTL</sequence>
<dbReference type="EMBL" id="BOPV01000001">
    <property type="protein sequence ID" value="GIL39442.1"/>
    <property type="molecule type" value="Genomic_DNA"/>
</dbReference>
<proteinExistence type="predicted"/>
<comment type="caution">
    <text evidence="6">The sequence shown here is derived from an EMBL/GenBank/DDBJ whole genome shotgun (WGS) entry which is preliminary data.</text>
</comment>
<dbReference type="InterPro" id="IPR019887">
    <property type="entry name" value="Tscrpt_reg_AsnC/Lrp_C"/>
</dbReference>
<dbReference type="Pfam" id="PF13412">
    <property type="entry name" value="HTH_24"/>
    <property type="match status" value="1"/>
</dbReference>
<feature type="domain" description="HTH asnC-type" evidence="5">
    <location>
        <begin position="10"/>
        <end position="73"/>
    </location>
</feature>
<dbReference type="PROSITE" id="PS50956">
    <property type="entry name" value="HTH_ASNC_2"/>
    <property type="match status" value="1"/>
</dbReference>
<dbReference type="InterPro" id="IPR036390">
    <property type="entry name" value="WH_DNA-bd_sf"/>
</dbReference>
<keyword evidence="2" id="KW-0238">DNA-binding</keyword>
<dbReference type="PRINTS" id="PR00033">
    <property type="entry name" value="HTHASNC"/>
</dbReference>
<keyword evidence="1" id="KW-0805">Transcription regulation</keyword>
<dbReference type="AlphaFoldDB" id="A0A8S8XBL4"/>
<dbReference type="Proteomes" id="UP000681075">
    <property type="component" value="Unassembled WGS sequence"/>
</dbReference>
<dbReference type="InterPro" id="IPR036388">
    <property type="entry name" value="WH-like_DNA-bd_sf"/>
</dbReference>
<evidence type="ECO:0000256" key="1">
    <source>
        <dbReference type="ARBA" id="ARBA00023015"/>
    </source>
</evidence>
<evidence type="ECO:0000259" key="5">
    <source>
        <dbReference type="PROSITE" id="PS50956"/>
    </source>
</evidence>
<dbReference type="Gene3D" id="3.30.70.920">
    <property type="match status" value="1"/>
</dbReference>
<dbReference type="InterPro" id="IPR011008">
    <property type="entry name" value="Dimeric_a/b-barrel"/>
</dbReference>
<evidence type="ECO:0000256" key="4">
    <source>
        <dbReference type="ARBA" id="ARBA00023163"/>
    </source>
</evidence>
<evidence type="ECO:0000256" key="3">
    <source>
        <dbReference type="ARBA" id="ARBA00023159"/>
    </source>
</evidence>
<dbReference type="SUPFAM" id="SSF54909">
    <property type="entry name" value="Dimeric alpha+beta barrel"/>
    <property type="match status" value="1"/>
</dbReference>
<keyword evidence="7" id="KW-1185">Reference proteome</keyword>
<keyword evidence="3" id="KW-0010">Activator</keyword>
<dbReference type="GO" id="GO:0043565">
    <property type="term" value="F:sequence-specific DNA binding"/>
    <property type="evidence" value="ECO:0007669"/>
    <property type="project" value="InterPro"/>
</dbReference>
<dbReference type="GO" id="GO:0006355">
    <property type="term" value="P:regulation of DNA-templated transcription"/>
    <property type="evidence" value="ECO:0007669"/>
    <property type="project" value="UniProtKB-ARBA"/>
</dbReference>
<dbReference type="InterPro" id="IPR000485">
    <property type="entry name" value="AsnC-type_HTH_dom"/>
</dbReference>
<name>A0A8S8XBL4_9PROT</name>
<dbReference type="Gene3D" id="1.10.10.10">
    <property type="entry name" value="Winged helix-like DNA-binding domain superfamily/Winged helix DNA-binding domain"/>
    <property type="match status" value="1"/>
</dbReference>
<dbReference type="PANTHER" id="PTHR30154:SF0">
    <property type="entry name" value="LEUCINE-RESPONSIVE REGULATORY PROTEIN"/>
    <property type="match status" value="1"/>
</dbReference>
<dbReference type="FunFam" id="1.10.10.10:FF:000015">
    <property type="entry name" value="Leucine-responsive transcriptional regulator Lrp"/>
    <property type="match status" value="1"/>
</dbReference>
<evidence type="ECO:0000256" key="2">
    <source>
        <dbReference type="ARBA" id="ARBA00023125"/>
    </source>
</evidence>
<dbReference type="Pfam" id="PF01037">
    <property type="entry name" value="AsnC_trans_reg"/>
    <property type="match status" value="1"/>
</dbReference>